<protein>
    <submittedName>
        <fullName evidence="1">Uncharacterized protein</fullName>
    </submittedName>
</protein>
<evidence type="ECO:0000313" key="2">
    <source>
        <dbReference type="Proteomes" id="UP001207468"/>
    </source>
</evidence>
<evidence type="ECO:0000313" key="1">
    <source>
        <dbReference type="EMBL" id="KAI9429772.1"/>
    </source>
</evidence>
<reference evidence="1" key="1">
    <citation type="submission" date="2021-03" db="EMBL/GenBank/DDBJ databases">
        <title>Evolutionary priming and transition to the ectomycorrhizal habit in an iconic lineage of mushroom-forming fungi: is preadaptation a requirement?</title>
        <authorList>
            <consortium name="DOE Joint Genome Institute"/>
            <person name="Looney B.P."/>
            <person name="Miyauchi S."/>
            <person name="Morin E."/>
            <person name="Drula E."/>
            <person name="Courty P.E."/>
            <person name="Chicoki N."/>
            <person name="Fauchery L."/>
            <person name="Kohler A."/>
            <person name="Kuo A."/>
            <person name="LaButti K."/>
            <person name="Pangilinan J."/>
            <person name="Lipzen A."/>
            <person name="Riley R."/>
            <person name="Andreopoulos W."/>
            <person name="He G."/>
            <person name="Johnson J."/>
            <person name="Barry K.W."/>
            <person name="Grigoriev I.V."/>
            <person name="Nagy L."/>
            <person name="Hibbett D."/>
            <person name="Henrissat B."/>
            <person name="Matheny P.B."/>
            <person name="Labbe J."/>
            <person name="Martin A.F."/>
        </authorList>
    </citation>
    <scope>NUCLEOTIDE SEQUENCE</scope>
    <source>
        <strain evidence="1">BPL698</strain>
    </source>
</reference>
<dbReference type="EMBL" id="JAGFNK010001669">
    <property type="protein sequence ID" value="KAI9429772.1"/>
    <property type="molecule type" value="Genomic_DNA"/>
</dbReference>
<name>A0ACC0TQ44_9AGAM</name>
<dbReference type="Proteomes" id="UP001207468">
    <property type="component" value="Unassembled WGS sequence"/>
</dbReference>
<sequence>MTKFDQLLSDGVSLPTPQSRSGGLTKPFNRNSSLKSNNCNALSPARQRNELAGSVSVARVRPRTSKGITDLLLPQTSVS</sequence>
<accession>A0ACC0TQ44</accession>
<comment type="caution">
    <text evidence="1">The sequence shown here is derived from an EMBL/GenBank/DDBJ whole genome shotgun (WGS) entry which is preliminary data.</text>
</comment>
<proteinExistence type="predicted"/>
<keyword evidence="2" id="KW-1185">Reference proteome</keyword>
<gene>
    <name evidence="1" type="ORF">F5148DRAFT_1278747</name>
</gene>
<organism evidence="1 2">
    <name type="scientific">Russula earlei</name>
    <dbReference type="NCBI Taxonomy" id="71964"/>
    <lineage>
        <taxon>Eukaryota</taxon>
        <taxon>Fungi</taxon>
        <taxon>Dikarya</taxon>
        <taxon>Basidiomycota</taxon>
        <taxon>Agaricomycotina</taxon>
        <taxon>Agaricomycetes</taxon>
        <taxon>Russulales</taxon>
        <taxon>Russulaceae</taxon>
        <taxon>Russula</taxon>
    </lineage>
</organism>